<evidence type="ECO:0000256" key="1">
    <source>
        <dbReference type="ARBA" id="ARBA00022598"/>
    </source>
</evidence>
<dbReference type="Gene3D" id="1.20.59.20">
    <property type="match status" value="1"/>
</dbReference>
<sequence>MTTFLHKKFKINLKKKLHISKGSTLLLAISGGQDSLCLLKLGLDLQKQYDFKIGIVYIDHQWRQDTYINSKHLINLIRKNKIESYLYQIQPTMYSEFESRNLRYQLLIQTAKKYNYNIIATAHSCTDQLENCLQYIIRGTSIDGVTSLAWSRNINKTIRVIRPILNFTRSEINWFCKYFQLPIWSDFTNLYYGSPRNRIRQELIPYLQNYFQGNIEDHINQFINSTYIDCEYLRQNTIKAYKKSKHRYLLALNQTILNSQHISIQTRVLQLFFLHNFHKSIPPQLLITIVSKHTSTNKIAPICIYGLTIKYYHKWIYVK</sequence>
<dbReference type="PANTHER" id="PTHR43033:SF1">
    <property type="entry name" value="TRNA(ILE)-LYSIDINE SYNTHASE-RELATED"/>
    <property type="match status" value="1"/>
</dbReference>
<evidence type="ECO:0000313" key="8">
    <source>
        <dbReference type="EMBL" id="QHO64224.1"/>
    </source>
</evidence>
<feature type="domain" description="tRNA(Ile)-lysidine/2-thiocytidine synthase N-terminal" evidence="7">
    <location>
        <begin position="25"/>
        <end position="202"/>
    </location>
</feature>
<dbReference type="NCBIfam" id="TIGR02432">
    <property type="entry name" value="lysidine_TilS_N"/>
    <property type="match status" value="1"/>
</dbReference>
<evidence type="ECO:0000259" key="7">
    <source>
        <dbReference type="Pfam" id="PF01171"/>
    </source>
</evidence>
<feature type="binding site" evidence="6">
    <location>
        <begin position="30"/>
        <end position="35"/>
    </location>
    <ligand>
        <name>ATP</name>
        <dbReference type="ChEBI" id="CHEBI:30616"/>
    </ligand>
</feature>
<keyword evidence="2 6" id="KW-0819">tRNA processing</keyword>
<organism evidence="8">
    <name type="scientific">Lympha mucosa</name>
    <dbReference type="NCBI Taxonomy" id="2045360"/>
    <lineage>
        <taxon>Eukaryota</taxon>
        <taxon>Rhodophyta</taxon>
        <taxon>Florideophyceae</taxon>
        <taxon>Nemaliophycidae</taxon>
        <taxon>Batrachospermales</taxon>
        <taxon>Batrachospermaceae</taxon>
        <taxon>Lympha</taxon>
    </lineage>
</organism>
<dbReference type="GO" id="GO:0006400">
    <property type="term" value="P:tRNA modification"/>
    <property type="evidence" value="ECO:0007669"/>
    <property type="project" value="UniProtKB-UniRule"/>
</dbReference>
<evidence type="ECO:0000256" key="4">
    <source>
        <dbReference type="ARBA" id="ARBA00022840"/>
    </source>
</evidence>
<dbReference type="InterPro" id="IPR012094">
    <property type="entry name" value="tRNA_Ile_lys_synt"/>
</dbReference>
<dbReference type="GO" id="GO:0032267">
    <property type="term" value="F:tRNA(Ile)-lysidine synthase activity"/>
    <property type="evidence" value="ECO:0007669"/>
    <property type="project" value="UniProtKB-EC"/>
</dbReference>
<evidence type="ECO:0000256" key="2">
    <source>
        <dbReference type="ARBA" id="ARBA00022694"/>
    </source>
</evidence>
<keyword evidence="8" id="KW-0934">Plastid</keyword>
<comment type="function">
    <text evidence="6">Ligates lysine onto the cytidine present at position 34 of the AUA codon-specific tRNA(Ile) that contains the anticodon CAU, in an ATP-dependent manner. Cytidine is converted to lysidine, thus changing the amino acid specificity of the tRNA from methionine to isoleucine.</text>
</comment>
<dbReference type="SUPFAM" id="SSF52402">
    <property type="entry name" value="Adenine nucleotide alpha hydrolases-like"/>
    <property type="match status" value="1"/>
</dbReference>
<accession>A0A6B9VS64</accession>
<comment type="catalytic activity">
    <reaction evidence="5 6">
        <text>cytidine(34) in tRNA(Ile2) + L-lysine + ATP = lysidine(34) in tRNA(Ile2) + AMP + diphosphate + H(+)</text>
        <dbReference type="Rhea" id="RHEA:43744"/>
        <dbReference type="Rhea" id="RHEA-COMP:10625"/>
        <dbReference type="Rhea" id="RHEA-COMP:10670"/>
        <dbReference type="ChEBI" id="CHEBI:15378"/>
        <dbReference type="ChEBI" id="CHEBI:30616"/>
        <dbReference type="ChEBI" id="CHEBI:32551"/>
        <dbReference type="ChEBI" id="CHEBI:33019"/>
        <dbReference type="ChEBI" id="CHEBI:82748"/>
        <dbReference type="ChEBI" id="CHEBI:83665"/>
        <dbReference type="ChEBI" id="CHEBI:456215"/>
        <dbReference type="EC" id="6.3.4.19"/>
    </reaction>
</comment>
<dbReference type="PANTHER" id="PTHR43033">
    <property type="entry name" value="TRNA(ILE)-LYSIDINE SYNTHASE-RELATED"/>
    <property type="match status" value="1"/>
</dbReference>
<evidence type="ECO:0000256" key="3">
    <source>
        <dbReference type="ARBA" id="ARBA00022741"/>
    </source>
</evidence>
<dbReference type="InterPro" id="IPR014729">
    <property type="entry name" value="Rossmann-like_a/b/a_fold"/>
</dbReference>
<dbReference type="EMBL" id="MN509464">
    <property type="protein sequence ID" value="QHO64224.1"/>
    <property type="molecule type" value="Genomic_DNA"/>
</dbReference>
<reference evidence="8" key="1">
    <citation type="journal article" date="2020" name="J. Phycol.">
        <title>Relative expression analysis of light-harvesting genes in the freshwater alga Lympha mucosa (Batrachospermales, Rhodophyta).</title>
        <authorList>
            <person name="Evans J.R."/>
            <person name="Vis M.L."/>
        </authorList>
    </citation>
    <scope>NUCLEOTIDE SEQUENCE</scope>
</reference>
<name>A0A6B9VS64_9FLOR</name>
<dbReference type="GO" id="GO:0005524">
    <property type="term" value="F:ATP binding"/>
    <property type="evidence" value="ECO:0007669"/>
    <property type="project" value="UniProtKB-UniRule"/>
</dbReference>
<comment type="domain">
    <text evidence="6">The N-terminal region contains the highly conserved SGGXDS motif, predicted to be a P-loop motif involved in ATP binding.</text>
</comment>
<dbReference type="Gene3D" id="3.40.50.620">
    <property type="entry name" value="HUPs"/>
    <property type="match status" value="1"/>
</dbReference>
<geneLocation type="plastid" evidence="8"/>
<dbReference type="EC" id="6.3.4.19" evidence="6"/>
<evidence type="ECO:0000256" key="6">
    <source>
        <dbReference type="HAMAP-Rule" id="MF_01161"/>
    </source>
</evidence>
<dbReference type="InterPro" id="IPR012795">
    <property type="entry name" value="tRNA_Ile_lys_synt_N"/>
</dbReference>
<dbReference type="SUPFAM" id="SSF82829">
    <property type="entry name" value="MesJ substrate recognition domain-like"/>
    <property type="match status" value="1"/>
</dbReference>
<comment type="similarity">
    <text evidence="6">Belongs to the tRNA(Ile)-lysidine synthase family.</text>
</comment>
<keyword evidence="3 6" id="KW-0547">Nucleotide-binding</keyword>
<keyword evidence="4 6" id="KW-0067">ATP-binding</keyword>
<keyword evidence="1 6" id="KW-0436">Ligase</keyword>
<dbReference type="Pfam" id="PF01171">
    <property type="entry name" value="ATP_bind_3"/>
    <property type="match status" value="1"/>
</dbReference>
<dbReference type="HAMAP" id="MF_01161">
    <property type="entry name" value="tRNA_Ile_lys_synt"/>
    <property type="match status" value="1"/>
</dbReference>
<dbReference type="CDD" id="cd01992">
    <property type="entry name" value="TilS_N"/>
    <property type="match status" value="1"/>
</dbReference>
<dbReference type="AlphaFoldDB" id="A0A6B9VS64"/>
<proteinExistence type="inferred from homology"/>
<dbReference type="InterPro" id="IPR011063">
    <property type="entry name" value="TilS/TtcA_N"/>
</dbReference>
<evidence type="ECO:0000256" key="5">
    <source>
        <dbReference type="ARBA" id="ARBA00048539"/>
    </source>
</evidence>
<protein>
    <recommendedName>
        <fullName evidence="6">tRNA(Ile)-lysidine synthase</fullName>
        <ecNumber evidence="6">6.3.4.19</ecNumber>
    </recommendedName>
    <alternativeName>
        <fullName evidence="6">tRNA(Ile)-2-lysyl-cytidine synthase</fullName>
    </alternativeName>
    <alternativeName>
        <fullName evidence="6">tRNA(Ile)-lysidine synthetase</fullName>
    </alternativeName>
</protein>
<gene>
    <name evidence="6 8" type="primary">tilS</name>
</gene>